<proteinExistence type="predicted"/>
<gene>
    <name evidence="1" type="ORF">MGWOODY_Mmi556</name>
</gene>
<dbReference type="InterPro" id="IPR042184">
    <property type="entry name" value="YqeY/Aim41_N"/>
</dbReference>
<dbReference type="EMBL" id="FAXC01000062">
    <property type="protein sequence ID" value="CUV08414.1"/>
    <property type="molecule type" value="Genomic_DNA"/>
</dbReference>
<dbReference type="Pfam" id="PF09424">
    <property type="entry name" value="YqeY"/>
    <property type="match status" value="1"/>
</dbReference>
<name>A0A160VHB8_9ZZZZ</name>
<dbReference type="InterPro" id="IPR023168">
    <property type="entry name" value="GatB_Yqey_C_2"/>
</dbReference>
<accession>A0A160VHB8</accession>
<evidence type="ECO:0000313" key="1">
    <source>
        <dbReference type="EMBL" id="CUV08414.1"/>
    </source>
</evidence>
<dbReference type="InterPro" id="IPR003789">
    <property type="entry name" value="Asn/Gln_tRNA_amidoTrase-B-like"/>
</dbReference>
<dbReference type="GO" id="GO:0016884">
    <property type="term" value="F:carbon-nitrogen ligase activity, with glutamine as amido-N-donor"/>
    <property type="evidence" value="ECO:0007669"/>
    <property type="project" value="InterPro"/>
</dbReference>
<dbReference type="PANTHER" id="PTHR28055">
    <property type="entry name" value="ALTERED INHERITANCE OF MITOCHONDRIA PROTEIN 41, MITOCHONDRIAL"/>
    <property type="match status" value="1"/>
</dbReference>
<dbReference type="SUPFAM" id="SSF89095">
    <property type="entry name" value="GatB/YqeY motif"/>
    <property type="match status" value="1"/>
</dbReference>
<dbReference type="InterPro" id="IPR019004">
    <property type="entry name" value="YqeY/Aim41"/>
</dbReference>
<dbReference type="Gene3D" id="1.10.1510.10">
    <property type="entry name" value="Uncharacterised protein YqeY/AIM41 PF09424, N-terminal domain"/>
    <property type="match status" value="1"/>
</dbReference>
<sequence>MSLFDTIQSDMYAAMKSGDKHKTGTLRVALSTLKDKKIEKREDLTEVEAIKIIQNLVKQRKEAADIYKENGRNDLMENENAELEILNAYLPQMMSEDDLRTLVKKVVEDTGASNLSDIGKVMPEVMKQSAGKADGKMAQSIVRDLLQ</sequence>
<organism evidence="1">
    <name type="scientific">hydrothermal vent metagenome</name>
    <dbReference type="NCBI Taxonomy" id="652676"/>
    <lineage>
        <taxon>unclassified sequences</taxon>
        <taxon>metagenomes</taxon>
        <taxon>ecological metagenomes</taxon>
    </lineage>
</organism>
<dbReference type="AlphaFoldDB" id="A0A160VHB8"/>
<reference evidence="1" key="1">
    <citation type="submission" date="2015-10" db="EMBL/GenBank/DDBJ databases">
        <authorList>
            <person name="Gilbert D.G."/>
        </authorList>
    </citation>
    <scope>NUCLEOTIDE SEQUENCE</scope>
</reference>
<dbReference type="PANTHER" id="PTHR28055:SF1">
    <property type="entry name" value="ALTERED INHERITANCE OF MITOCHONDRIA PROTEIN 41, MITOCHONDRIAL"/>
    <property type="match status" value="1"/>
</dbReference>
<protein>
    <submittedName>
        <fullName evidence="1">Transamidase GatB domain protein</fullName>
    </submittedName>
</protein>
<dbReference type="Gene3D" id="1.10.10.410">
    <property type="match status" value="1"/>
</dbReference>